<proteinExistence type="predicted"/>
<evidence type="ECO:0000313" key="1">
    <source>
        <dbReference type="EMBL" id="KAJ1893064.1"/>
    </source>
</evidence>
<keyword evidence="2" id="KW-1185">Reference proteome</keyword>
<reference evidence="1" key="1">
    <citation type="submission" date="2022-07" db="EMBL/GenBank/DDBJ databases">
        <title>Phylogenomic reconstructions and comparative analyses of Kickxellomycotina fungi.</title>
        <authorList>
            <person name="Reynolds N.K."/>
            <person name="Stajich J.E."/>
            <person name="Barry K."/>
            <person name="Grigoriev I.V."/>
            <person name="Crous P."/>
            <person name="Smith M.E."/>
        </authorList>
    </citation>
    <scope>NUCLEOTIDE SEQUENCE</scope>
    <source>
        <strain evidence="1">Benny 63K</strain>
    </source>
</reference>
<sequence>MPFSSFVRRAARACIPGQKRRAAREAHLIALNMQLEEAQQSAKAFSNMARNMAANFERSMDRAKKCHEMELADTIETLTQECRKGLQEAEANHTRGLQVSKDRMQMVVDQAAKDKIELQAEIVQIRDNIKNVKDKMAVAVNAAPEVPTLASRGSENTLVQSEPVMDTADTSSTLLKHTYHESAKRYYQSMDSSSTGAAPANQKCRRNRKIIQFNLYLARAVFLSKNLMFELDDATVDGLRVAELYLLLDDNNSVDALDRYFFNNLKCFNADKNDDDMEAECLDPDFFRQIPSIASRI</sequence>
<comment type="caution">
    <text evidence="1">The sequence shown here is derived from an EMBL/GenBank/DDBJ whole genome shotgun (WGS) entry which is preliminary data.</text>
</comment>
<gene>
    <name evidence="1" type="ORF">LPJ66_005983</name>
</gene>
<accession>A0ACC1IJ25</accession>
<organism evidence="1 2">
    <name type="scientific">Kickxella alabastrina</name>
    <dbReference type="NCBI Taxonomy" id="61397"/>
    <lineage>
        <taxon>Eukaryota</taxon>
        <taxon>Fungi</taxon>
        <taxon>Fungi incertae sedis</taxon>
        <taxon>Zoopagomycota</taxon>
        <taxon>Kickxellomycotina</taxon>
        <taxon>Kickxellomycetes</taxon>
        <taxon>Kickxellales</taxon>
        <taxon>Kickxellaceae</taxon>
        <taxon>Kickxella</taxon>
    </lineage>
</organism>
<evidence type="ECO:0000313" key="2">
    <source>
        <dbReference type="Proteomes" id="UP001150581"/>
    </source>
</evidence>
<protein>
    <submittedName>
        <fullName evidence="1">Uncharacterized protein</fullName>
    </submittedName>
</protein>
<dbReference type="Proteomes" id="UP001150581">
    <property type="component" value="Unassembled WGS sequence"/>
</dbReference>
<name>A0ACC1IJ25_9FUNG</name>
<dbReference type="EMBL" id="JANBPG010000891">
    <property type="protein sequence ID" value="KAJ1893064.1"/>
    <property type="molecule type" value="Genomic_DNA"/>
</dbReference>